<feature type="compositionally biased region" description="Basic and acidic residues" evidence="1">
    <location>
        <begin position="87"/>
        <end position="99"/>
    </location>
</feature>
<name>A0AAV2E7C2_9ROSI</name>
<dbReference type="Proteomes" id="UP001497516">
    <property type="component" value="Chromosome 4"/>
</dbReference>
<feature type="region of interest" description="Disordered" evidence="1">
    <location>
        <begin position="87"/>
        <end position="116"/>
    </location>
</feature>
<reference evidence="2 3" key="1">
    <citation type="submission" date="2024-04" db="EMBL/GenBank/DDBJ databases">
        <authorList>
            <person name="Fracassetti M."/>
        </authorList>
    </citation>
    <scope>NUCLEOTIDE SEQUENCE [LARGE SCALE GENOMIC DNA]</scope>
</reference>
<proteinExistence type="predicted"/>
<gene>
    <name evidence="2" type="ORF">LTRI10_LOCUS23093</name>
</gene>
<protein>
    <submittedName>
        <fullName evidence="2">Uncharacterized protein</fullName>
    </submittedName>
</protein>
<keyword evidence="3" id="KW-1185">Reference proteome</keyword>
<accession>A0AAV2E7C2</accession>
<dbReference type="AlphaFoldDB" id="A0AAV2E7C2"/>
<evidence type="ECO:0000313" key="3">
    <source>
        <dbReference type="Proteomes" id="UP001497516"/>
    </source>
</evidence>
<sequence>MGIVGGRLVWRLIDAGTEKEREAEEKSCAKMEETQMWEGKIGIAAAAGSAGKSASVEGGESGADVLLIVGDGNRRWKARVEVDRCRNREGKTDGGKKLGGDGGNPDMGRENWGIGN</sequence>
<evidence type="ECO:0000313" key="2">
    <source>
        <dbReference type="EMBL" id="CAL1381729.1"/>
    </source>
</evidence>
<evidence type="ECO:0000256" key="1">
    <source>
        <dbReference type="SAM" id="MobiDB-lite"/>
    </source>
</evidence>
<dbReference type="EMBL" id="OZ034817">
    <property type="protein sequence ID" value="CAL1381729.1"/>
    <property type="molecule type" value="Genomic_DNA"/>
</dbReference>
<organism evidence="2 3">
    <name type="scientific">Linum trigynum</name>
    <dbReference type="NCBI Taxonomy" id="586398"/>
    <lineage>
        <taxon>Eukaryota</taxon>
        <taxon>Viridiplantae</taxon>
        <taxon>Streptophyta</taxon>
        <taxon>Embryophyta</taxon>
        <taxon>Tracheophyta</taxon>
        <taxon>Spermatophyta</taxon>
        <taxon>Magnoliopsida</taxon>
        <taxon>eudicotyledons</taxon>
        <taxon>Gunneridae</taxon>
        <taxon>Pentapetalae</taxon>
        <taxon>rosids</taxon>
        <taxon>fabids</taxon>
        <taxon>Malpighiales</taxon>
        <taxon>Linaceae</taxon>
        <taxon>Linum</taxon>
    </lineage>
</organism>